<accession>A0A4Y2BTM6</accession>
<evidence type="ECO:0000313" key="2">
    <source>
        <dbReference type="Proteomes" id="UP000499080"/>
    </source>
</evidence>
<comment type="caution">
    <text evidence="1">The sequence shown here is derived from an EMBL/GenBank/DDBJ whole genome shotgun (WGS) entry which is preliminary data.</text>
</comment>
<protein>
    <submittedName>
        <fullName evidence="1">Uncharacterized protein</fullName>
    </submittedName>
</protein>
<evidence type="ECO:0000313" key="1">
    <source>
        <dbReference type="EMBL" id="GBL95580.1"/>
    </source>
</evidence>
<dbReference type="EMBL" id="BGPR01000113">
    <property type="protein sequence ID" value="GBL95580.1"/>
    <property type="molecule type" value="Genomic_DNA"/>
</dbReference>
<sequence length="120" mass="13653">MTYSMVDDIFQRADDTIEYNDGAIEAYQLSITNQSELTPLCRSAPGELNERRHDINIGTEGRVLMDATSLDPTWKRYVPSSAWRQHDPIELLNPPGKGKLDLLSGGFSSAYLWCPRWYIT</sequence>
<organism evidence="1 2">
    <name type="scientific">Araneus ventricosus</name>
    <name type="common">Orbweaver spider</name>
    <name type="synonym">Epeira ventricosa</name>
    <dbReference type="NCBI Taxonomy" id="182803"/>
    <lineage>
        <taxon>Eukaryota</taxon>
        <taxon>Metazoa</taxon>
        <taxon>Ecdysozoa</taxon>
        <taxon>Arthropoda</taxon>
        <taxon>Chelicerata</taxon>
        <taxon>Arachnida</taxon>
        <taxon>Araneae</taxon>
        <taxon>Araneomorphae</taxon>
        <taxon>Entelegynae</taxon>
        <taxon>Araneoidea</taxon>
        <taxon>Araneidae</taxon>
        <taxon>Araneus</taxon>
    </lineage>
</organism>
<keyword evidence="2" id="KW-1185">Reference proteome</keyword>
<reference evidence="1 2" key="1">
    <citation type="journal article" date="2019" name="Sci. Rep.">
        <title>Orb-weaving spider Araneus ventricosus genome elucidates the spidroin gene catalogue.</title>
        <authorList>
            <person name="Kono N."/>
            <person name="Nakamura H."/>
            <person name="Ohtoshi R."/>
            <person name="Moran D.A.P."/>
            <person name="Shinohara A."/>
            <person name="Yoshida Y."/>
            <person name="Fujiwara M."/>
            <person name="Mori M."/>
            <person name="Tomita M."/>
            <person name="Arakawa K."/>
        </authorList>
    </citation>
    <scope>NUCLEOTIDE SEQUENCE [LARGE SCALE GENOMIC DNA]</scope>
</reference>
<gene>
    <name evidence="1" type="ORF">AVEN_24795_1</name>
</gene>
<name>A0A4Y2BTM6_ARAVE</name>
<proteinExistence type="predicted"/>
<dbReference type="Proteomes" id="UP000499080">
    <property type="component" value="Unassembled WGS sequence"/>
</dbReference>
<dbReference type="AlphaFoldDB" id="A0A4Y2BTM6"/>